<dbReference type="Proteomes" id="UP000198896">
    <property type="component" value="Unassembled WGS sequence"/>
</dbReference>
<dbReference type="STRING" id="1123323.SAMN05216245_12716"/>
<dbReference type="AlphaFoldDB" id="A0A1I2E1W4"/>
<dbReference type="PANTHER" id="PTHR42924">
    <property type="entry name" value="EXONUCLEASE"/>
    <property type="match status" value="1"/>
</dbReference>
<dbReference type="InterPro" id="IPR052018">
    <property type="entry name" value="PHP_domain"/>
</dbReference>
<accession>A0A1I2E1W4</accession>
<protein>
    <recommendedName>
        <fullName evidence="3">PHP domain-containing protein</fullName>
    </recommendedName>
</protein>
<dbReference type="GO" id="GO:0035312">
    <property type="term" value="F:5'-3' DNA exonuclease activity"/>
    <property type="evidence" value="ECO:0007669"/>
    <property type="project" value="TreeGrafter"/>
</dbReference>
<dbReference type="GO" id="GO:0004534">
    <property type="term" value="F:5'-3' RNA exonuclease activity"/>
    <property type="evidence" value="ECO:0007669"/>
    <property type="project" value="TreeGrafter"/>
</dbReference>
<reference evidence="1 2" key="1">
    <citation type="submission" date="2016-10" db="EMBL/GenBank/DDBJ databases">
        <authorList>
            <person name="de Groot N.N."/>
        </authorList>
    </citation>
    <scope>NUCLEOTIDE SEQUENCE [LARGE SCALE GENOMIC DNA]</scope>
    <source>
        <strain evidence="1 2">DSM 9236</strain>
    </source>
</reference>
<dbReference type="PANTHER" id="PTHR42924:SF3">
    <property type="entry name" value="POLYMERASE_HISTIDINOL PHOSPHATASE N-TERMINAL DOMAIN-CONTAINING PROTEIN"/>
    <property type="match status" value="1"/>
</dbReference>
<sequence>MEEEFGFRFTAEEKEAQLKNPGKLQLKLLLEKKLRQLHPGAEPVDIFATYFKNLPSGRVDATRAIRAIKNAGGIAVWAHPLGGTGEKRLTKEQFAAQLQTLKEAGIAGLECYYSEYTTEESEMLWQAAMEQGLRISGGSDYHGRNKKHLHLGMLNKDDAIITEDKLSVLKLL</sequence>
<evidence type="ECO:0000313" key="1">
    <source>
        <dbReference type="EMBL" id="SFE86689.1"/>
    </source>
</evidence>
<proteinExistence type="predicted"/>
<dbReference type="RefSeq" id="WP_093914301.1">
    <property type="nucleotide sequence ID" value="NZ_FONL01000027.1"/>
</dbReference>
<name>A0A1I2E1W4_9FIRM</name>
<organism evidence="1 2">
    <name type="scientific">Succiniclasticum ruminis DSM 9236</name>
    <dbReference type="NCBI Taxonomy" id="1123323"/>
    <lineage>
        <taxon>Bacteria</taxon>
        <taxon>Bacillati</taxon>
        <taxon>Bacillota</taxon>
        <taxon>Negativicutes</taxon>
        <taxon>Acidaminococcales</taxon>
        <taxon>Acidaminococcaceae</taxon>
        <taxon>Succiniclasticum</taxon>
    </lineage>
</organism>
<dbReference type="SUPFAM" id="SSF89550">
    <property type="entry name" value="PHP domain-like"/>
    <property type="match status" value="1"/>
</dbReference>
<dbReference type="OrthoDB" id="9804333at2"/>
<gene>
    <name evidence="1" type="ORF">SAMN05216245_12716</name>
</gene>
<dbReference type="InterPro" id="IPR016195">
    <property type="entry name" value="Pol/histidinol_Pase-like"/>
</dbReference>
<evidence type="ECO:0008006" key="3">
    <source>
        <dbReference type="Google" id="ProtNLM"/>
    </source>
</evidence>
<dbReference type="Gene3D" id="3.20.20.140">
    <property type="entry name" value="Metal-dependent hydrolases"/>
    <property type="match status" value="1"/>
</dbReference>
<keyword evidence="2" id="KW-1185">Reference proteome</keyword>
<dbReference type="EMBL" id="FONL01000027">
    <property type="protein sequence ID" value="SFE86689.1"/>
    <property type="molecule type" value="Genomic_DNA"/>
</dbReference>
<evidence type="ECO:0000313" key="2">
    <source>
        <dbReference type="Proteomes" id="UP000198896"/>
    </source>
</evidence>